<dbReference type="AlphaFoldDB" id="A0A0V0QSC0"/>
<proteinExistence type="predicted"/>
<dbReference type="SUPFAM" id="SSF47473">
    <property type="entry name" value="EF-hand"/>
    <property type="match status" value="1"/>
</dbReference>
<gene>
    <name evidence="2" type="ORF">PPERSA_06530</name>
</gene>
<organism evidence="2 3">
    <name type="scientific">Pseudocohnilembus persalinus</name>
    <name type="common">Ciliate</name>
    <dbReference type="NCBI Taxonomy" id="266149"/>
    <lineage>
        <taxon>Eukaryota</taxon>
        <taxon>Sar</taxon>
        <taxon>Alveolata</taxon>
        <taxon>Ciliophora</taxon>
        <taxon>Intramacronucleata</taxon>
        <taxon>Oligohymenophorea</taxon>
        <taxon>Scuticociliatia</taxon>
        <taxon>Philasterida</taxon>
        <taxon>Pseudocohnilembidae</taxon>
        <taxon>Pseudocohnilembus</taxon>
    </lineage>
</organism>
<dbReference type="InParanoid" id="A0A0V0QSC0"/>
<evidence type="ECO:0000313" key="3">
    <source>
        <dbReference type="Proteomes" id="UP000054937"/>
    </source>
</evidence>
<dbReference type="Proteomes" id="UP000054937">
    <property type="component" value="Unassembled WGS sequence"/>
</dbReference>
<dbReference type="EMBL" id="LDAU01000110">
    <property type="protein sequence ID" value="KRX04896.1"/>
    <property type="molecule type" value="Genomic_DNA"/>
</dbReference>
<dbReference type="OrthoDB" id="26525at2759"/>
<sequence length="258" mass="30313">MNKSNLNHTGVSNTFKGTSTQPINRNAKQEISSEEQIMSKEISTVEQTSLNKVFELLCSASNSTGQSVGGSFYSTSQNPEQNYSQNLQQNNSKSGIKDYFTARDVMVILNNLEYYANKSEVEQMIWEINDSLNGRINRYEFDLMYKRCCFDQTGLEPRNLYNVVQYLMYLQNRQDDDERKEKKTITVEDTLELLYVRYGRQKLDHEIDEIFGEQKKYDDGQEKELTLAEYLTTIKKKDYAYREQVERERQNFNLNKDD</sequence>
<comment type="caution">
    <text evidence="2">The sequence shown here is derived from an EMBL/GenBank/DDBJ whole genome shotgun (WGS) entry which is preliminary data.</text>
</comment>
<protein>
    <recommendedName>
        <fullName evidence="4">EF-hand domain-containing protein</fullName>
    </recommendedName>
</protein>
<accession>A0A0V0QSC0</accession>
<reference evidence="2 3" key="1">
    <citation type="journal article" date="2015" name="Sci. Rep.">
        <title>Genome of the facultative scuticociliatosis pathogen Pseudocohnilembus persalinus provides insight into its virulence through horizontal gene transfer.</title>
        <authorList>
            <person name="Xiong J."/>
            <person name="Wang G."/>
            <person name="Cheng J."/>
            <person name="Tian M."/>
            <person name="Pan X."/>
            <person name="Warren A."/>
            <person name="Jiang C."/>
            <person name="Yuan D."/>
            <person name="Miao W."/>
        </authorList>
    </citation>
    <scope>NUCLEOTIDE SEQUENCE [LARGE SCALE GENOMIC DNA]</scope>
    <source>
        <strain evidence="2">36N120E</strain>
    </source>
</reference>
<feature type="region of interest" description="Disordered" evidence="1">
    <location>
        <begin position="70"/>
        <end position="90"/>
    </location>
</feature>
<dbReference type="InterPro" id="IPR011992">
    <property type="entry name" value="EF-hand-dom_pair"/>
</dbReference>
<feature type="compositionally biased region" description="Low complexity" evidence="1">
    <location>
        <begin position="81"/>
        <end position="90"/>
    </location>
</feature>
<name>A0A0V0QSC0_PSEPJ</name>
<evidence type="ECO:0008006" key="4">
    <source>
        <dbReference type="Google" id="ProtNLM"/>
    </source>
</evidence>
<feature type="region of interest" description="Disordered" evidence="1">
    <location>
        <begin position="1"/>
        <end position="35"/>
    </location>
</feature>
<evidence type="ECO:0000256" key="1">
    <source>
        <dbReference type="SAM" id="MobiDB-lite"/>
    </source>
</evidence>
<evidence type="ECO:0000313" key="2">
    <source>
        <dbReference type="EMBL" id="KRX04896.1"/>
    </source>
</evidence>
<keyword evidence="3" id="KW-1185">Reference proteome</keyword>